<feature type="compositionally biased region" description="Low complexity" evidence="20">
    <location>
        <begin position="766"/>
        <end position="824"/>
    </location>
</feature>
<dbReference type="InterPro" id="IPR014756">
    <property type="entry name" value="Ig_E-set"/>
</dbReference>
<feature type="region of interest" description="Disordered" evidence="20">
    <location>
        <begin position="758"/>
        <end position="856"/>
    </location>
</feature>
<evidence type="ECO:0000256" key="17">
    <source>
        <dbReference type="ARBA" id="ARBA00043229"/>
    </source>
</evidence>
<evidence type="ECO:0000256" key="11">
    <source>
        <dbReference type="ARBA" id="ARBA00023315"/>
    </source>
</evidence>
<keyword evidence="10" id="KW-0449">Lipoprotein</keyword>
<organism evidence="22 23">
    <name type="scientific">Notechis scutatus</name>
    <name type="common">mainland tiger snake</name>
    <dbReference type="NCBI Taxonomy" id="8663"/>
    <lineage>
        <taxon>Eukaryota</taxon>
        <taxon>Metazoa</taxon>
        <taxon>Chordata</taxon>
        <taxon>Craniata</taxon>
        <taxon>Vertebrata</taxon>
        <taxon>Euteleostomi</taxon>
        <taxon>Lepidosauria</taxon>
        <taxon>Squamata</taxon>
        <taxon>Bifurcata</taxon>
        <taxon>Unidentata</taxon>
        <taxon>Episquamata</taxon>
        <taxon>Toxicofera</taxon>
        <taxon>Serpentes</taxon>
        <taxon>Colubroidea</taxon>
        <taxon>Elapidae</taxon>
        <taxon>Hydrophiinae</taxon>
        <taxon>Notechis</taxon>
    </lineage>
</organism>
<dbReference type="EC" id="2.3.2.13" evidence="12"/>
<evidence type="ECO:0000256" key="8">
    <source>
        <dbReference type="ARBA" id="ARBA00023139"/>
    </source>
</evidence>
<dbReference type="InterPro" id="IPR050779">
    <property type="entry name" value="Transglutaminase"/>
</dbReference>
<keyword evidence="5" id="KW-0808">Transferase</keyword>
<dbReference type="PANTHER" id="PTHR11590:SF49">
    <property type="entry name" value="PROTEIN-GLUTAMINE GAMMA-GLUTAMYLTRANSFERASE K"/>
    <property type="match status" value="1"/>
</dbReference>
<sequence length="856" mass="94064">MPDAMPVSDPRGDAGRWANVSYRVRQPNAAEPAPRRRKQNWFHKFCRCCAGQRDESDWTPAPGEVPGARRTDPVIREGMLVIKKIDLMSGRMGANRRAHHTDEYEYDNLIIRRGQPFDMKLHFQQPYDSDDHRVCLEFLIGPNPQASKGTHILVPVGGSLPGMGWSAEMTSSDDNTMSIRICPSPRAVIGKYQFSVKTRSKAGEYAAPFEPNNEVYILFNPWCAEDSVHMPQSDCLNEYVLNETGRIYYGTESQIGERTWNYAQFDQGILDACLYMLDKRGMPHASRADPIMVSRVVSAMVNSLDDNGVLVGNWTGDYSRGTNPSAWVGSQDILLKYHRTGYPVLYGQCWVFAGVVTSVLRCLGIATRTVTNYNSAHDTDVSLTMDIYFDENMKPLEHLNADSVWNFHVWNDCWMKRPDLPSGFDGWQVVDATPQESSSGIFCCGPCSVEAIKNGLVYMKYDASFCFAEVNSDKVYWQRQADGTFKIVYVEEKAIGHLISTKAVGSHQRQDITSLYKHPEGSEAERKAVETAAKHGTKAHIYTNKEWGEDISVTVDTQEAYTGQDISLRVILKNRSSMPRNVSLNLFVAVMYYTGVTGSNFKQEQRQVQIPAGGAQQVPMVISYPEYKPHLVDQGAMKLSISGKVTETGQVIAKEHTFRLRTPDLTLTLLGPAIVGQETQVQIVFKNPLPVTLTKATFHMEGSGLSTPNTMTVGDIGPHQTVRLCQNFTPLRAGRRQLVASLDSPQLSQVHGVLTIDVAQNPPRGPSASPAPARGSPARGRGSPGRTRGSPAAARSSPAVTRASPGRQPANHSTPANANANTNARGTPSRQPNPGGAPNAHGAAAASRPGATGRPV</sequence>
<keyword evidence="9" id="KW-0417">Keratinization</keyword>
<name>A0A6J1VYK8_9SAUR</name>
<evidence type="ECO:0000256" key="13">
    <source>
        <dbReference type="ARBA" id="ARBA00038573"/>
    </source>
</evidence>
<dbReference type="InterPro" id="IPR008958">
    <property type="entry name" value="Transglutaminase_C"/>
</dbReference>
<keyword evidence="6" id="KW-0479">Metal-binding</keyword>
<comment type="cofactor">
    <cofactor evidence="1">
        <name>Ca(2+)</name>
        <dbReference type="ChEBI" id="CHEBI:29108"/>
    </cofactor>
</comment>
<dbReference type="Gene3D" id="3.90.260.10">
    <property type="entry name" value="Transglutaminase-like"/>
    <property type="match status" value="1"/>
</dbReference>
<dbReference type="SUPFAM" id="SSF81296">
    <property type="entry name" value="E set domains"/>
    <property type="match status" value="1"/>
</dbReference>
<evidence type="ECO:0000256" key="5">
    <source>
        <dbReference type="ARBA" id="ARBA00022679"/>
    </source>
</evidence>
<evidence type="ECO:0000256" key="15">
    <source>
        <dbReference type="ARBA" id="ARBA00041651"/>
    </source>
</evidence>
<keyword evidence="7" id="KW-0106">Calcium</keyword>
<dbReference type="Gene3D" id="2.60.40.10">
    <property type="entry name" value="Immunoglobulins"/>
    <property type="match status" value="3"/>
</dbReference>
<dbReference type="GO" id="GO:0031424">
    <property type="term" value="P:keratinization"/>
    <property type="evidence" value="ECO:0007669"/>
    <property type="project" value="UniProtKB-KW"/>
</dbReference>
<dbReference type="GO" id="GO:0003810">
    <property type="term" value="F:protein-glutamine gamma-glutamyltransferase activity"/>
    <property type="evidence" value="ECO:0007669"/>
    <property type="project" value="UniProtKB-EC"/>
</dbReference>
<evidence type="ECO:0000256" key="3">
    <source>
        <dbReference type="ARBA" id="ARBA00005968"/>
    </source>
</evidence>
<evidence type="ECO:0000256" key="19">
    <source>
        <dbReference type="ARBA" id="ARBA00051843"/>
    </source>
</evidence>
<comment type="subcellular location">
    <subcellularLocation>
        <location evidence="2">Membrane</location>
        <topology evidence="2">Lipid-anchor</topology>
    </subcellularLocation>
</comment>
<dbReference type="InterPro" id="IPR036238">
    <property type="entry name" value="Transglutaminase_C_sf"/>
</dbReference>
<comment type="similarity">
    <text evidence="3">Belongs to the transglutaminase superfamily. Transglutaminase family.</text>
</comment>
<evidence type="ECO:0000256" key="16">
    <source>
        <dbReference type="ARBA" id="ARBA00041726"/>
    </source>
</evidence>
<dbReference type="FunFam" id="2.60.40.10:FF:000171">
    <property type="entry name" value="protein-glutamine gamma-glutamyltransferase 6"/>
    <property type="match status" value="1"/>
</dbReference>
<evidence type="ECO:0000256" key="10">
    <source>
        <dbReference type="ARBA" id="ARBA00023288"/>
    </source>
</evidence>
<protein>
    <recommendedName>
        <fullName evidence="14">Protein-glutamine gamma-glutamyltransferase K</fullName>
        <ecNumber evidence="12">2.3.2.13</ecNumber>
    </recommendedName>
    <alternativeName>
        <fullName evidence="17">Epidermal TGase</fullName>
    </alternativeName>
    <alternativeName>
        <fullName evidence="16">Transglutaminase K</fullName>
    </alternativeName>
    <alternativeName>
        <fullName evidence="15">Transglutaminase-1</fullName>
    </alternativeName>
</protein>
<feature type="compositionally biased region" description="Low complexity" evidence="20">
    <location>
        <begin position="832"/>
        <end position="856"/>
    </location>
</feature>
<evidence type="ECO:0000256" key="18">
    <source>
        <dbReference type="ARBA" id="ARBA00045815"/>
    </source>
</evidence>
<dbReference type="InterPro" id="IPR013783">
    <property type="entry name" value="Ig-like_fold"/>
</dbReference>
<evidence type="ECO:0000256" key="7">
    <source>
        <dbReference type="ARBA" id="ARBA00022837"/>
    </source>
</evidence>
<evidence type="ECO:0000256" key="1">
    <source>
        <dbReference type="ARBA" id="ARBA00001913"/>
    </source>
</evidence>
<dbReference type="Proteomes" id="UP000504612">
    <property type="component" value="Unplaced"/>
</dbReference>
<keyword evidence="8" id="KW-0564">Palmitate</keyword>
<evidence type="ECO:0000256" key="6">
    <source>
        <dbReference type="ARBA" id="ARBA00022723"/>
    </source>
</evidence>
<reference evidence="23" key="1">
    <citation type="submission" date="2025-08" db="UniProtKB">
        <authorList>
            <consortium name="RefSeq"/>
        </authorList>
    </citation>
    <scope>IDENTIFICATION</scope>
</reference>
<dbReference type="GO" id="GO:0016020">
    <property type="term" value="C:membrane"/>
    <property type="evidence" value="ECO:0007669"/>
    <property type="project" value="UniProtKB-SubCell"/>
</dbReference>
<dbReference type="FunFam" id="2.60.40.10:FF:000090">
    <property type="entry name" value="Protein-glutamine gamma-glutamyltransferase 2"/>
    <property type="match status" value="1"/>
</dbReference>
<dbReference type="CTD" id="7051"/>
<keyword evidence="22" id="KW-1185">Reference proteome</keyword>
<dbReference type="SUPFAM" id="SSF49309">
    <property type="entry name" value="Transglutaminase, two C-terminal domains"/>
    <property type="match status" value="2"/>
</dbReference>
<dbReference type="Pfam" id="PF01841">
    <property type="entry name" value="Transglut_core"/>
    <property type="match status" value="1"/>
</dbReference>
<dbReference type="FunFam" id="3.90.260.10:FF:000001">
    <property type="entry name" value="Protein-glutamine gamma-glutamyltransferase 2"/>
    <property type="match status" value="1"/>
</dbReference>
<gene>
    <name evidence="23" type="primary">TGM1</name>
</gene>
<evidence type="ECO:0000259" key="21">
    <source>
        <dbReference type="SMART" id="SM00460"/>
    </source>
</evidence>
<dbReference type="SMART" id="SM00460">
    <property type="entry name" value="TGc"/>
    <property type="match status" value="1"/>
</dbReference>
<comment type="subunit">
    <text evidence="13">Interacts with PLAAT4.</text>
</comment>
<feature type="domain" description="Transglutaminase-like" evidence="21">
    <location>
        <begin position="341"/>
        <end position="434"/>
    </location>
</feature>
<evidence type="ECO:0000256" key="2">
    <source>
        <dbReference type="ARBA" id="ARBA00004635"/>
    </source>
</evidence>
<dbReference type="Pfam" id="PF00868">
    <property type="entry name" value="Transglut_N"/>
    <property type="match status" value="1"/>
</dbReference>
<evidence type="ECO:0000313" key="23">
    <source>
        <dbReference type="RefSeq" id="XP_026545079.1"/>
    </source>
</evidence>
<dbReference type="KEGG" id="nss:113426869"/>
<dbReference type="InterPro" id="IPR002931">
    <property type="entry name" value="Transglutaminase-like"/>
</dbReference>
<dbReference type="SUPFAM" id="SSF54001">
    <property type="entry name" value="Cysteine proteinases"/>
    <property type="match status" value="1"/>
</dbReference>
<dbReference type="AlphaFoldDB" id="A0A6J1VYK8"/>
<evidence type="ECO:0000256" key="12">
    <source>
        <dbReference type="ARBA" id="ARBA00024222"/>
    </source>
</evidence>
<dbReference type="RefSeq" id="XP_026545079.1">
    <property type="nucleotide sequence ID" value="XM_026689294.1"/>
</dbReference>
<evidence type="ECO:0000256" key="9">
    <source>
        <dbReference type="ARBA" id="ARBA00023249"/>
    </source>
</evidence>
<comment type="function">
    <text evidence="18">Catalyzes the cross-linking of proteins and the conjugation of polyamines to proteins. Responsible for cross-linking epidermal proteins during formation of the stratum corneum. Involved in cell proliferation.</text>
</comment>
<keyword evidence="4" id="KW-0597">Phosphoprotein</keyword>
<comment type="catalytic activity">
    <reaction evidence="19">
        <text>L-glutaminyl-[protein] + L-lysyl-[protein] = [protein]-L-lysyl-N(6)-5-L-glutamyl-[protein] + NH4(+)</text>
        <dbReference type="Rhea" id="RHEA:54816"/>
        <dbReference type="Rhea" id="RHEA-COMP:9752"/>
        <dbReference type="Rhea" id="RHEA-COMP:10207"/>
        <dbReference type="Rhea" id="RHEA-COMP:14005"/>
        <dbReference type="ChEBI" id="CHEBI:28938"/>
        <dbReference type="ChEBI" id="CHEBI:29969"/>
        <dbReference type="ChEBI" id="CHEBI:30011"/>
        <dbReference type="ChEBI" id="CHEBI:138370"/>
        <dbReference type="EC" id="2.3.2.13"/>
    </reaction>
</comment>
<keyword evidence="11" id="KW-0012">Acyltransferase</keyword>
<evidence type="ECO:0000313" key="22">
    <source>
        <dbReference type="Proteomes" id="UP000504612"/>
    </source>
</evidence>
<dbReference type="GO" id="GO:0046872">
    <property type="term" value="F:metal ion binding"/>
    <property type="evidence" value="ECO:0007669"/>
    <property type="project" value="UniProtKB-KW"/>
</dbReference>
<dbReference type="InterPro" id="IPR001102">
    <property type="entry name" value="Transglutaminase_N"/>
</dbReference>
<proteinExistence type="inferred from homology"/>
<dbReference type="PANTHER" id="PTHR11590">
    <property type="entry name" value="PROTEIN-GLUTAMINE GAMMA-GLUTAMYLTRANSFERASE"/>
    <property type="match status" value="1"/>
</dbReference>
<evidence type="ECO:0000256" key="20">
    <source>
        <dbReference type="SAM" id="MobiDB-lite"/>
    </source>
</evidence>
<dbReference type="GeneID" id="113426869"/>
<evidence type="ECO:0000256" key="14">
    <source>
        <dbReference type="ARBA" id="ARBA00040559"/>
    </source>
</evidence>
<accession>A0A6J1VYK8</accession>
<evidence type="ECO:0000256" key="4">
    <source>
        <dbReference type="ARBA" id="ARBA00022553"/>
    </source>
</evidence>
<dbReference type="Pfam" id="PF00927">
    <property type="entry name" value="Transglut_C"/>
    <property type="match status" value="2"/>
</dbReference>
<dbReference type="InterPro" id="IPR036985">
    <property type="entry name" value="Transglutaminase-like_sf"/>
</dbReference>
<dbReference type="InterPro" id="IPR038765">
    <property type="entry name" value="Papain-like_cys_pep_sf"/>
</dbReference>